<gene>
    <name evidence="10" type="ORF">SAY87_014050</name>
</gene>
<dbReference type="SMART" id="SM00360">
    <property type="entry name" value="RRM"/>
    <property type="match status" value="1"/>
</dbReference>
<evidence type="ECO:0000313" key="10">
    <source>
        <dbReference type="EMBL" id="KAK4747464.1"/>
    </source>
</evidence>
<dbReference type="InterPro" id="IPR015300">
    <property type="entry name" value="DNA-bd_pseudobarrel_sf"/>
</dbReference>
<keyword evidence="2" id="KW-0805">Transcription regulation</keyword>
<dbReference type="Gene3D" id="3.30.70.330">
    <property type="match status" value="1"/>
</dbReference>
<comment type="caution">
    <text evidence="10">The sequence shown here is derived from an EMBL/GenBank/DDBJ whole genome shotgun (WGS) entry which is preliminary data.</text>
</comment>
<evidence type="ECO:0000256" key="3">
    <source>
        <dbReference type="ARBA" id="ARBA00023125"/>
    </source>
</evidence>
<dbReference type="Pfam" id="PF04059">
    <property type="entry name" value="RRM_2"/>
    <property type="match status" value="1"/>
</dbReference>
<dbReference type="InterPro" id="IPR000504">
    <property type="entry name" value="RRM_dom"/>
</dbReference>
<feature type="compositionally biased region" description="Basic and acidic residues" evidence="7">
    <location>
        <begin position="397"/>
        <end position="416"/>
    </location>
</feature>
<evidence type="ECO:0000256" key="2">
    <source>
        <dbReference type="ARBA" id="ARBA00023015"/>
    </source>
</evidence>
<evidence type="ECO:0000259" key="8">
    <source>
        <dbReference type="PROSITE" id="PS50102"/>
    </source>
</evidence>
<dbReference type="InterPro" id="IPR050655">
    <property type="entry name" value="Plant_B3_domain"/>
</dbReference>
<dbReference type="PANTHER" id="PTHR31920">
    <property type="entry name" value="B3 DOMAIN-CONTAINING"/>
    <property type="match status" value="1"/>
</dbReference>
<protein>
    <submittedName>
        <fullName evidence="10">Uncharacterized protein</fullName>
    </submittedName>
</protein>
<dbReference type="GO" id="GO:0005634">
    <property type="term" value="C:nucleus"/>
    <property type="evidence" value="ECO:0007669"/>
    <property type="project" value="UniProtKB-SubCell"/>
</dbReference>
<dbReference type="Pfam" id="PF02362">
    <property type="entry name" value="B3"/>
    <property type="match status" value="2"/>
</dbReference>
<dbReference type="Proteomes" id="UP001345219">
    <property type="component" value="Chromosome 12"/>
</dbReference>
<feature type="compositionally biased region" description="Acidic residues" evidence="7">
    <location>
        <begin position="417"/>
        <end position="426"/>
    </location>
</feature>
<dbReference type="PROSITE" id="PS50102">
    <property type="entry name" value="RRM"/>
    <property type="match status" value="1"/>
</dbReference>
<dbReference type="GO" id="GO:0003723">
    <property type="term" value="F:RNA binding"/>
    <property type="evidence" value="ECO:0007669"/>
    <property type="project" value="UniProtKB-UniRule"/>
</dbReference>
<sequence>MAKEWSELKHNPSFFKVLIDENSARLKLPPVFVRNYIQWNLAETISLKLDSGMSWNAKMERDETGCYFARGWAKFAKDLGLEALDFLTFRLICEKQFKVTVYGVNCCEKDILVHAPSGTKHTDTVSKGKVKIPAEKVFKKGNSSGKSADLSFQKCLSKHDRRVLLVPKAIERELQLGTIKTSIIIKDLKGKRHRVRAKVRESTRNKQVYLTTGWSTIVCSNRLKIRDTVKLEFPGNEGGTLANLQICLQKKSYVIEAERERGAEGGDKRTKCGDFNPILEILEQPNLTLINEIVPKEKEVMKDQLTPIASSKPLNPSAPPFLPASTFKPALPLWHRPSHCYTIPHGVGGYSQNPSGKRGPMYGRRRARGLVPPRLMFTPKDEPTRWIHTSDGKKVWAPKDFRHPDECDNDHEKPLADDDNDDDEEQQCEVDYKTCAESSGLCGRTTIMIRNIPNILKRLELIEFLDEHCRKANKNRSKLRSEYDFVYLPIDYERKANKGYAFVNFTTAEAALRLWKELNGFVWQGFRWKSMCYQSKKTCNICAATIQGKNMLEGCFRNRVFPSEDYQPVAAATIPRDGMNEALLHIIGNTFSG</sequence>
<evidence type="ECO:0000259" key="9">
    <source>
        <dbReference type="PROSITE" id="PS50863"/>
    </source>
</evidence>
<evidence type="ECO:0000256" key="1">
    <source>
        <dbReference type="ARBA" id="ARBA00004123"/>
    </source>
</evidence>
<evidence type="ECO:0000313" key="11">
    <source>
        <dbReference type="Proteomes" id="UP001345219"/>
    </source>
</evidence>
<keyword evidence="4" id="KW-0804">Transcription</keyword>
<dbReference type="PANTHER" id="PTHR31920:SF121">
    <property type="entry name" value="TF-B3 DOMAIN-CONTAINING PROTEIN"/>
    <property type="match status" value="1"/>
</dbReference>
<dbReference type="AlphaFoldDB" id="A0AAN7GZK5"/>
<dbReference type="SMART" id="SM01019">
    <property type="entry name" value="B3"/>
    <property type="match status" value="2"/>
</dbReference>
<dbReference type="EMBL" id="JAXIOK010000019">
    <property type="protein sequence ID" value="KAK4747464.1"/>
    <property type="molecule type" value="Genomic_DNA"/>
</dbReference>
<evidence type="ECO:0000256" key="7">
    <source>
        <dbReference type="SAM" id="MobiDB-lite"/>
    </source>
</evidence>
<keyword evidence="6" id="KW-0694">RNA-binding</keyword>
<keyword evidence="5" id="KW-0539">Nucleus</keyword>
<dbReference type="InterPro" id="IPR003340">
    <property type="entry name" value="B3_DNA-bd"/>
</dbReference>
<dbReference type="Gene3D" id="2.40.330.10">
    <property type="entry name" value="DNA-binding pseudobarrel domain"/>
    <property type="match status" value="2"/>
</dbReference>
<dbReference type="SUPFAM" id="SSF101936">
    <property type="entry name" value="DNA-binding pseudobarrel domain"/>
    <property type="match status" value="2"/>
</dbReference>
<organism evidence="10 11">
    <name type="scientific">Trapa incisa</name>
    <dbReference type="NCBI Taxonomy" id="236973"/>
    <lineage>
        <taxon>Eukaryota</taxon>
        <taxon>Viridiplantae</taxon>
        <taxon>Streptophyta</taxon>
        <taxon>Embryophyta</taxon>
        <taxon>Tracheophyta</taxon>
        <taxon>Spermatophyta</taxon>
        <taxon>Magnoliopsida</taxon>
        <taxon>eudicotyledons</taxon>
        <taxon>Gunneridae</taxon>
        <taxon>Pentapetalae</taxon>
        <taxon>rosids</taxon>
        <taxon>malvids</taxon>
        <taxon>Myrtales</taxon>
        <taxon>Lythraceae</taxon>
        <taxon>Trapa</taxon>
    </lineage>
</organism>
<dbReference type="InterPro" id="IPR007201">
    <property type="entry name" value="Mei2-like_Rrm_C"/>
</dbReference>
<evidence type="ECO:0000256" key="5">
    <source>
        <dbReference type="ARBA" id="ARBA00023242"/>
    </source>
</evidence>
<dbReference type="InterPro" id="IPR035979">
    <property type="entry name" value="RBD_domain_sf"/>
</dbReference>
<dbReference type="InterPro" id="IPR012677">
    <property type="entry name" value="Nucleotide-bd_a/b_plait_sf"/>
</dbReference>
<evidence type="ECO:0000256" key="4">
    <source>
        <dbReference type="ARBA" id="ARBA00023163"/>
    </source>
</evidence>
<dbReference type="GO" id="GO:0003677">
    <property type="term" value="F:DNA binding"/>
    <property type="evidence" value="ECO:0007669"/>
    <property type="project" value="UniProtKB-KW"/>
</dbReference>
<comment type="subcellular location">
    <subcellularLocation>
        <location evidence="1">Nucleus</location>
    </subcellularLocation>
</comment>
<keyword evidence="11" id="KW-1185">Reference proteome</keyword>
<reference evidence="10 11" key="1">
    <citation type="journal article" date="2023" name="Hortic Res">
        <title>Pangenome of water caltrop reveals structural variations and asymmetric subgenome divergence after allopolyploidization.</title>
        <authorList>
            <person name="Zhang X."/>
            <person name="Chen Y."/>
            <person name="Wang L."/>
            <person name="Yuan Y."/>
            <person name="Fang M."/>
            <person name="Shi L."/>
            <person name="Lu R."/>
            <person name="Comes H.P."/>
            <person name="Ma Y."/>
            <person name="Chen Y."/>
            <person name="Huang G."/>
            <person name="Zhou Y."/>
            <person name="Zheng Z."/>
            <person name="Qiu Y."/>
        </authorList>
    </citation>
    <scope>NUCLEOTIDE SEQUENCE [LARGE SCALE GENOMIC DNA]</scope>
    <source>
        <tissue evidence="10">Roots</tissue>
    </source>
</reference>
<evidence type="ECO:0000256" key="6">
    <source>
        <dbReference type="PROSITE-ProRule" id="PRU00176"/>
    </source>
</evidence>
<proteinExistence type="predicted"/>
<feature type="domain" description="RRM" evidence="8">
    <location>
        <begin position="445"/>
        <end position="520"/>
    </location>
</feature>
<feature type="domain" description="TF-B3" evidence="9">
    <location>
        <begin position="11"/>
        <end position="105"/>
    </location>
</feature>
<accession>A0AAN7GZK5</accession>
<dbReference type="PROSITE" id="PS50863">
    <property type="entry name" value="B3"/>
    <property type="match status" value="1"/>
</dbReference>
<name>A0AAN7GZK5_9MYRT</name>
<feature type="region of interest" description="Disordered" evidence="7">
    <location>
        <begin position="397"/>
        <end position="426"/>
    </location>
</feature>
<dbReference type="CDD" id="cd10017">
    <property type="entry name" value="B3_DNA"/>
    <property type="match status" value="2"/>
</dbReference>
<dbReference type="SUPFAM" id="SSF54928">
    <property type="entry name" value="RNA-binding domain, RBD"/>
    <property type="match status" value="1"/>
</dbReference>
<keyword evidence="3" id="KW-0238">DNA-binding</keyword>